<dbReference type="EMBL" id="JAEQMG010000040">
    <property type="protein sequence ID" value="MBK6087665.1"/>
    <property type="molecule type" value="Genomic_DNA"/>
</dbReference>
<reference evidence="3" key="1">
    <citation type="submission" date="2021-01" db="EMBL/GenBank/DDBJ databases">
        <title>Genome public.</title>
        <authorList>
            <person name="Liu C."/>
            <person name="Sun Q."/>
        </authorList>
    </citation>
    <scope>NUCLEOTIDE SEQUENCE</scope>
    <source>
        <strain evidence="3">M6</strain>
    </source>
</reference>
<dbReference type="InterPro" id="IPR051917">
    <property type="entry name" value="Transposase-Integrase"/>
</dbReference>
<dbReference type="AlphaFoldDB" id="A0A934WR87"/>
<dbReference type="GO" id="GO:0015074">
    <property type="term" value="P:DNA integration"/>
    <property type="evidence" value="ECO:0007669"/>
    <property type="project" value="InterPro"/>
</dbReference>
<feature type="domain" description="Integrase catalytic" evidence="2">
    <location>
        <begin position="239"/>
        <end position="404"/>
    </location>
</feature>
<name>A0A934WR87_9FIRM</name>
<dbReference type="InterPro" id="IPR053392">
    <property type="entry name" value="Transposase_IS30-like"/>
</dbReference>
<dbReference type="Gene3D" id="3.30.420.10">
    <property type="entry name" value="Ribonuclease H-like superfamily/Ribonuclease H"/>
    <property type="match status" value="1"/>
</dbReference>
<dbReference type="PROSITE" id="PS50994">
    <property type="entry name" value="INTEGRASE"/>
    <property type="match status" value="1"/>
</dbReference>
<dbReference type="RefSeq" id="WP_201426966.1">
    <property type="nucleotide sequence ID" value="NZ_JAEQMG010000040.1"/>
</dbReference>
<comment type="caution">
    <text evidence="3">The sequence shown here is derived from an EMBL/GenBank/DDBJ whole genome shotgun (WGS) entry which is preliminary data.</text>
</comment>
<dbReference type="PANTHER" id="PTHR10948:SF23">
    <property type="entry name" value="TRANSPOSASE INSI FOR INSERTION SEQUENCE ELEMENT IS30A-RELATED"/>
    <property type="match status" value="1"/>
</dbReference>
<dbReference type="InterPro" id="IPR036397">
    <property type="entry name" value="RNaseH_sf"/>
</dbReference>
<dbReference type="InterPro" id="IPR025246">
    <property type="entry name" value="IS30-like_HTH"/>
</dbReference>
<gene>
    <name evidence="3" type="ORF">JKK62_03195</name>
</gene>
<evidence type="ECO:0000259" key="2">
    <source>
        <dbReference type="PROSITE" id="PS50994"/>
    </source>
</evidence>
<dbReference type="GO" id="GO:0006310">
    <property type="term" value="P:DNA recombination"/>
    <property type="evidence" value="ECO:0007669"/>
    <property type="project" value="UniProtKB-KW"/>
</dbReference>
<proteinExistence type="predicted"/>
<dbReference type="GO" id="GO:0003676">
    <property type="term" value="F:nucleic acid binding"/>
    <property type="evidence" value="ECO:0007669"/>
    <property type="project" value="InterPro"/>
</dbReference>
<dbReference type="Proteomes" id="UP000633365">
    <property type="component" value="Unassembled WGS sequence"/>
</dbReference>
<protein>
    <submittedName>
        <fullName evidence="3">IS30 family transposase</fullName>
    </submittedName>
</protein>
<dbReference type="NCBIfam" id="NF033563">
    <property type="entry name" value="transpos_IS30"/>
    <property type="match status" value="1"/>
</dbReference>
<dbReference type="PANTHER" id="PTHR10948">
    <property type="entry name" value="TRANSPOSASE"/>
    <property type="match status" value="1"/>
</dbReference>
<dbReference type="InterPro" id="IPR001584">
    <property type="entry name" value="Integrase_cat-core"/>
</dbReference>
<dbReference type="InterPro" id="IPR012337">
    <property type="entry name" value="RNaseH-like_sf"/>
</dbReference>
<keyword evidence="1" id="KW-0233">DNA recombination</keyword>
<evidence type="ECO:0000313" key="3">
    <source>
        <dbReference type="EMBL" id="MBK6087665.1"/>
    </source>
</evidence>
<keyword evidence="4" id="KW-1185">Reference proteome</keyword>
<dbReference type="Pfam" id="PF13936">
    <property type="entry name" value="HTH_38"/>
    <property type="match status" value="1"/>
</dbReference>
<dbReference type="GO" id="GO:0032196">
    <property type="term" value="P:transposition"/>
    <property type="evidence" value="ECO:0007669"/>
    <property type="project" value="TreeGrafter"/>
</dbReference>
<organism evidence="3 4">
    <name type="scientific">Ruminococcus difficilis</name>
    <dbReference type="NCBI Taxonomy" id="2763069"/>
    <lineage>
        <taxon>Bacteria</taxon>
        <taxon>Bacillati</taxon>
        <taxon>Bacillota</taxon>
        <taxon>Clostridia</taxon>
        <taxon>Eubacteriales</taxon>
        <taxon>Oscillospiraceae</taxon>
        <taxon>Ruminococcus</taxon>
    </lineage>
</organism>
<dbReference type="GO" id="GO:0005829">
    <property type="term" value="C:cytosol"/>
    <property type="evidence" value="ECO:0007669"/>
    <property type="project" value="TreeGrafter"/>
</dbReference>
<evidence type="ECO:0000313" key="4">
    <source>
        <dbReference type="Proteomes" id="UP000633365"/>
    </source>
</evidence>
<dbReference type="GO" id="GO:0004803">
    <property type="term" value="F:transposase activity"/>
    <property type="evidence" value="ECO:0007669"/>
    <property type="project" value="TreeGrafter"/>
</dbReference>
<evidence type="ECO:0000256" key="1">
    <source>
        <dbReference type="ARBA" id="ARBA00023172"/>
    </source>
</evidence>
<accession>A0A934WR87</accession>
<dbReference type="SUPFAM" id="SSF53098">
    <property type="entry name" value="Ribonuclease H-like"/>
    <property type="match status" value="1"/>
</dbReference>
<sequence>MKQITLSDRIIIEAGLCSGKSMRKISEDIGKCPETVSREIRANRTVIRGSFYMNNDCVNARRCAQKNLCPENYCSILCVKCRYYKCSDICPRYRPSKCSVVEQPPYVCNRCARKDKCSKNRYIYSAKLADAAANRRRSDSRRGVHLTAEQLDSLDNLLKKQVNKGQPLSHIYAEHEAEMPVSLRTLYNYIDSGILSVRNIDLRRKVRYKPRKRKKQVALKGDHFAYRYEHTYEDYKRFIEEHPNCSIVQMDTVVGTRSKGQRILTMLFVKSNIMLMKLIPDGKAQTVVDFFDSLLDVLDMPEFKSLFTVILTDNGPEFRMTDYLEYAPYTGEQRCRVFYCDPMASWQKAEIEKNHEYIRYVIPKGKSLDGYTDDDITLLMNHINSTKRMSLGGKSPYEMVAEGDESMKWLMQIMGMDAIPADDVHLKPDLLIR</sequence>